<organism evidence="1 2">
    <name type="scientific">Nocardioides conyzicola</name>
    <dbReference type="NCBI Taxonomy" id="1651781"/>
    <lineage>
        <taxon>Bacteria</taxon>
        <taxon>Bacillati</taxon>
        <taxon>Actinomycetota</taxon>
        <taxon>Actinomycetes</taxon>
        <taxon>Propionibacteriales</taxon>
        <taxon>Nocardioidaceae</taxon>
        <taxon>Nocardioides</taxon>
    </lineage>
</organism>
<name>A0ABP8XPE7_9ACTN</name>
<dbReference type="Proteomes" id="UP001499974">
    <property type="component" value="Unassembled WGS sequence"/>
</dbReference>
<evidence type="ECO:0008006" key="3">
    <source>
        <dbReference type="Google" id="ProtNLM"/>
    </source>
</evidence>
<proteinExistence type="predicted"/>
<comment type="caution">
    <text evidence="1">The sequence shown here is derived from an EMBL/GenBank/DDBJ whole genome shotgun (WGS) entry which is preliminary data.</text>
</comment>
<accession>A0ABP8XPE7</accession>
<reference evidence="2" key="1">
    <citation type="journal article" date="2019" name="Int. J. Syst. Evol. Microbiol.">
        <title>The Global Catalogue of Microorganisms (GCM) 10K type strain sequencing project: providing services to taxonomists for standard genome sequencing and annotation.</title>
        <authorList>
            <consortium name="The Broad Institute Genomics Platform"/>
            <consortium name="The Broad Institute Genome Sequencing Center for Infectious Disease"/>
            <person name="Wu L."/>
            <person name="Ma J."/>
        </authorList>
    </citation>
    <scope>NUCLEOTIDE SEQUENCE [LARGE SCALE GENOMIC DNA]</scope>
    <source>
        <strain evidence="2">JCM 18531</strain>
    </source>
</reference>
<keyword evidence="2" id="KW-1185">Reference proteome</keyword>
<dbReference type="RefSeq" id="WP_345522454.1">
    <property type="nucleotide sequence ID" value="NZ_BAABKM010000002.1"/>
</dbReference>
<gene>
    <name evidence="1" type="ORF">GCM10023349_32600</name>
</gene>
<sequence length="78" mass="8018">MSKSSLLIGVAIGYVLGSRAGHERYEQIKSGASKVAQNPKVQAAAGRAQEAVGQQAAAVADVAKEKAKEKVASATHRS</sequence>
<protein>
    <recommendedName>
        <fullName evidence="3">YtxH domain-containing protein</fullName>
    </recommendedName>
</protein>
<evidence type="ECO:0000313" key="2">
    <source>
        <dbReference type="Proteomes" id="UP001499974"/>
    </source>
</evidence>
<dbReference type="EMBL" id="BAABKM010000002">
    <property type="protein sequence ID" value="GAA4711102.1"/>
    <property type="molecule type" value="Genomic_DNA"/>
</dbReference>
<evidence type="ECO:0000313" key="1">
    <source>
        <dbReference type="EMBL" id="GAA4711102.1"/>
    </source>
</evidence>